<evidence type="ECO:0000313" key="3">
    <source>
        <dbReference type="Proteomes" id="UP000177958"/>
    </source>
</evidence>
<dbReference type="Proteomes" id="UP000177958">
    <property type="component" value="Unassembled WGS sequence"/>
</dbReference>
<feature type="transmembrane region" description="Helical" evidence="1">
    <location>
        <begin position="20"/>
        <end position="41"/>
    </location>
</feature>
<evidence type="ECO:0000313" key="2">
    <source>
        <dbReference type="EMBL" id="OGG57606.1"/>
    </source>
</evidence>
<keyword evidence="1" id="KW-0472">Membrane</keyword>
<keyword evidence="1" id="KW-1133">Transmembrane helix</keyword>
<keyword evidence="1" id="KW-0812">Transmembrane</keyword>
<sequence length="70" mass="7540">MSDQELEDLDVADPRTPATVLLILGFGITLGIIQAVLVETFGKAGDFGAAFSVFFIGISLALVWYRHIAK</sequence>
<accession>A0A1F6D876</accession>
<comment type="caution">
    <text evidence="2">The sequence shown here is derived from an EMBL/GenBank/DDBJ whole genome shotgun (WGS) entry which is preliminary data.</text>
</comment>
<proteinExistence type="predicted"/>
<name>A0A1F6D876_9BACT</name>
<reference evidence="2 3" key="1">
    <citation type="journal article" date="2016" name="Nat. Commun.">
        <title>Thousands of microbial genomes shed light on interconnected biogeochemical processes in an aquifer system.</title>
        <authorList>
            <person name="Anantharaman K."/>
            <person name="Brown C.T."/>
            <person name="Hug L.A."/>
            <person name="Sharon I."/>
            <person name="Castelle C.J."/>
            <person name="Probst A.J."/>
            <person name="Thomas B.C."/>
            <person name="Singh A."/>
            <person name="Wilkins M.J."/>
            <person name="Karaoz U."/>
            <person name="Brodie E.L."/>
            <person name="Williams K.H."/>
            <person name="Hubbard S.S."/>
            <person name="Banfield J.F."/>
        </authorList>
    </citation>
    <scope>NUCLEOTIDE SEQUENCE [LARGE SCALE GENOMIC DNA]</scope>
</reference>
<organism evidence="2 3">
    <name type="scientific">Candidatus Kaiserbacteria bacterium RIFCSPHIGHO2_01_FULL_55_17</name>
    <dbReference type="NCBI Taxonomy" id="1798484"/>
    <lineage>
        <taxon>Bacteria</taxon>
        <taxon>Candidatus Kaiseribacteriota</taxon>
    </lineage>
</organism>
<dbReference type="EMBL" id="MFKX01000018">
    <property type="protein sequence ID" value="OGG57606.1"/>
    <property type="molecule type" value="Genomic_DNA"/>
</dbReference>
<evidence type="ECO:0000256" key="1">
    <source>
        <dbReference type="SAM" id="Phobius"/>
    </source>
</evidence>
<gene>
    <name evidence="2" type="ORF">A2853_01925</name>
</gene>
<dbReference type="AlphaFoldDB" id="A0A1F6D876"/>
<protein>
    <submittedName>
        <fullName evidence="2">Uncharacterized protein</fullName>
    </submittedName>
</protein>
<feature type="transmembrane region" description="Helical" evidence="1">
    <location>
        <begin position="47"/>
        <end position="65"/>
    </location>
</feature>